<evidence type="ECO:0000313" key="1">
    <source>
        <dbReference type="EMBL" id="CAK9236998.1"/>
    </source>
</evidence>
<dbReference type="Proteomes" id="UP001497512">
    <property type="component" value="Chromosome 9"/>
</dbReference>
<protein>
    <submittedName>
        <fullName evidence="1">Uncharacterized protein</fullName>
    </submittedName>
</protein>
<sequence>MRSSSMSCNGTDHEEELCPFLPAIANAGSLPSPVNTAAALDSPSPVNAAAALDAPSPANANAGPWDSATADVISPANVKAAAAVAADVSPSPGNVAALDARLLANANAVLSIAAGLDLSSSANAAAWDLASSEAGVDLVEVQNCQALGGYEVLGSTRWTKVRHHRVYFIWSILCAYNNFQCARFLSLCSPDSKTRK</sequence>
<organism evidence="1 2">
    <name type="scientific">Sphagnum troendelagicum</name>
    <dbReference type="NCBI Taxonomy" id="128251"/>
    <lineage>
        <taxon>Eukaryota</taxon>
        <taxon>Viridiplantae</taxon>
        <taxon>Streptophyta</taxon>
        <taxon>Embryophyta</taxon>
        <taxon>Bryophyta</taxon>
        <taxon>Sphagnophytina</taxon>
        <taxon>Sphagnopsida</taxon>
        <taxon>Sphagnales</taxon>
        <taxon>Sphagnaceae</taxon>
        <taxon>Sphagnum</taxon>
    </lineage>
</organism>
<evidence type="ECO:0000313" key="2">
    <source>
        <dbReference type="Proteomes" id="UP001497512"/>
    </source>
</evidence>
<name>A0ABP0V4R9_9BRYO</name>
<proteinExistence type="predicted"/>
<reference evidence="1" key="1">
    <citation type="submission" date="2024-02" db="EMBL/GenBank/DDBJ databases">
        <authorList>
            <consortium name="ELIXIR-Norway"/>
            <consortium name="Elixir Norway"/>
        </authorList>
    </citation>
    <scope>NUCLEOTIDE SEQUENCE</scope>
</reference>
<accession>A0ABP0V4R9</accession>
<keyword evidence="2" id="KW-1185">Reference proteome</keyword>
<gene>
    <name evidence="1" type="ORF">CSSPTR1EN2_LOCUS23398</name>
</gene>
<dbReference type="EMBL" id="OZ019901">
    <property type="protein sequence ID" value="CAK9236998.1"/>
    <property type="molecule type" value="Genomic_DNA"/>
</dbReference>